<dbReference type="Proteomes" id="UP001200642">
    <property type="component" value="Unassembled WGS sequence"/>
</dbReference>
<keyword evidence="6" id="KW-1185">Reference proteome</keyword>
<organism evidence="5 6">
    <name type="scientific">Cerina litoralis</name>
    <dbReference type="NCBI Taxonomy" id="2874477"/>
    <lineage>
        <taxon>Bacteria</taxon>
        <taxon>Pseudomonadati</taxon>
        <taxon>Bacteroidota</taxon>
        <taxon>Flavobacteriia</taxon>
        <taxon>Flavobacteriales</taxon>
        <taxon>Flavobacteriaceae</taxon>
        <taxon>Cerina</taxon>
    </lineage>
</organism>
<dbReference type="InterPro" id="IPR019734">
    <property type="entry name" value="TPR_rpt"/>
</dbReference>
<dbReference type="Gene3D" id="1.25.40.10">
    <property type="entry name" value="Tetratricopeptide repeat domain"/>
    <property type="match status" value="2"/>
</dbReference>
<proteinExistence type="predicted"/>
<dbReference type="PANTHER" id="PTHR34220:SF7">
    <property type="entry name" value="SENSOR HISTIDINE KINASE YPDA"/>
    <property type="match status" value="1"/>
</dbReference>
<keyword evidence="3" id="KW-0472">Membrane</keyword>
<dbReference type="Pfam" id="PF06580">
    <property type="entry name" value="His_kinase"/>
    <property type="match status" value="1"/>
</dbReference>
<dbReference type="PROSITE" id="PS50005">
    <property type="entry name" value="TPR"/>
    <property type="match status" value="2"/>
</dbReference>
<evidence type="ECO:0000313" key="6">
    <source>
        <dbReference type="Proteomes" id="UP001200642"/>
    </source>
</evidence>
<name>A0AAE3EW18_9FLAO</name>
<dbReference type="InterPro" id="IPR010559">
    <property type="entry name" value="Sig_transdc_His_kin_internal"/>
</dbReference>
<dbReference type="EMBL" id="JAIRBC010000017">
    <property type="protein sequence ID" value="MCG2461590.1"/>
    <property type="molecule type" value="Genomic_DNA"/>
</dbReference>
<dbReference type="InterPro" id="IPR036890">
    <property type="entry name" value="HATPase_C_sf"/>
</dbReference>
<evidence type="ECO:0000256" key="3">
    <source>
        <dbReference type="SAM" id="Phobius"/>
    </source>
</evidence>
<evidence type="ECO:0000313" key="5">
    <source>
        <dbReference type="EMBL" id="MCG2461590.1"/>
    </source>
</evidence>
<dbReference type="InterPro" id="IPR050640">
    <property type="entry name" value="Bact_2-comp_sensor_kinase"/>
</dbReference>
<dbReference type="Pfam" id="PF13424">
    <property type="entry name" value="TPR_12"/>
    <property type="match status" value="2"/>
</dbReference>
<dbReference type="PANTHER" id="PTHR34220">
    <property type="entry name" value="SENSOR HISTIDINE KINASE YPDA"/>
    <property type="match status" value="1"/>
</dbReference>
<dbReference type="InterPro" id="IPR011990">
    <property type="entry name" value="TPR-like_helical_dom_sf"/>
</dbReference>
<dbReference type="RefSeq" id="WP_317902731.1">
    <property type="nucleotide sequence ID" value="NZ_JAIRBC010000017.1"/>
</dbReference>
<accession>A0AAE3EW18</accession>
<dbReference type="GO" id="GO:0000155">
    <property type="term" value="F:phosphorelay sensor kinase activity"/>
    <property type="evidence" value="ECO:0007669"/>
    <property type="project" value="InterPro"/>
</dbReference>
<reference evidence="5" key="1">
    <citation type="submission" date="2023-02" db="EMBL/GenBank/DDBJ databases">
        <title>Genome of Flavobacteriaceae gen. nov. sp. strain F89.</title>
        <authorList>
            <person name="Wang Y."/>
        </authorList>
    </citation>
    <scope>NUCLEOTIDE SEQUENCE</scope>
    <source>
        <strain evidence="5">F89</strain>
    </source>
</reference>
<dbReference type="Gene3D" id="3.30.565.10">
    <property type="entry name" value="Histidine kinase-like ATPase, C-terminal domain"/>
    <property type="match status" value="1"/>
</dbReference>
<dbReference type="GO" id="GO:0016020">
    <property type="term" value="C:membrane"/>
    <property type="evidence" value="ECO:0007669"/>
    <property type="project" value="InterPro"/>
</dbReference>
<evidence type="ECO:0000256" key="1">
    <source>
        <dbReference type="PROSITE-ProRule" id="PRU00339"/>
    </source>
</evidence>
<feature type="coiled-coil region" evidence="2">
    <location>
        <begin position="207"/>
        <end position="260"/>
    </location>
</feature>
<evidence type="ECO:0000259" key="4">
    <source>
        <dbReference type="Pfam" id="PF06580"/>
    </source>
</evidence>
<feature type="repeat" description="TPR" evidence="1">
    <location>
        <begin position="194"/>
        <end position="227"/>
    </location>
</feature>
<dbReference type="SUPFAM" id="SSF48452">
    <property type="entry name" value="TPR-like"/>
    <property type="match status" value="2"/>
</dbReference>
<keyword evidence="1" id="KW-0802">TPR repeat</keyword>
<feature type="domain" description="Signal transduction histidine kinase internal region" evidence="4">
    <location>
        <begin position="466"/>
        <end position="544"/>
    </location>
</feature>
<evidence type="ECO:0000256" key="2">
    <source>
        <dbReference type="SAM" id="Coils"/>
    </source>
</evidence>
<feature type="transmembrane region" description="Helical" evidence="3">
    <location>
        <begin position="432"/>
        <end position="451"/>
    </location>
</feature>
<keyword evidence="3" id="KW-1133">Transmembrane helix</keyword>
<protein>
    <submittedName>
        <fullName evidence="5">Tetratricopeptide repeat protein</fullName>
    </submittedName>
</protein>
<dbReference type="AlphaFoldDB" id="A0AAE3EW18"/>
<keyword evidence="3" id="KW-0812">Transmembrane</keyword>
<feature type="repeat" description="TPR" evidence="1">
    <location>
        <begin position="234"/>
        <end position="267"/>
    </location>
</feature>
<keyword evidence="2" id="KW-0175">Coiled coil</keyword>
<sequence>MADFRLDQVSPKGRLAVTLPNRDQQLKKQNRLPLAIQSLIYGLTGLLMFTGVSQNVPSSFKKTTDSLIKMAPETYLEMNSVLRPHRRDTLYMNYFIDQATQKKYWSGVSYALNQLGIWERNRSRFSKAVQLHREALEAATKANSIEFRVFSLNMLGVIYRRTDAIKTALDYNKEALELAESVKNPSRGIKRSINVSLNSIGNLYLLLKQYDLAIEQLRKSLKLEEELGNTQGMAINYQNIGEALEEQGKLEEALESYETALSYDVALGSPRGQAICKNSIAQIYIKQDKIDEALEILEPTLKESKAIGDKFITSSVEINTGWAMMQQKRFKDAEHHLLAGLSLAQRYNMPRSISQAYTILSELAEKSGNPKSALDYYKLASQFDEEISNERNLRYVSDIIMKYDTEKKNNQIQMLAKENELVKVRLRKNNTILLICGIALALLAGIFYILYRQHHLKNEKKLLSLEQTMLRSQMNPHFLFNSLNSIKLYIINNEKKNAVHYLNKFSKLVRKILEASSLREISLAEELETVELYMNIENIRFSNEINFSINISDDIDVNNVKIPSLILQPFLENALWHGLSSKEGEKNIQLQVRRENERFINIAIIDNGVGREASEKIKETKVLKRKSIGIDITKERLANFSKDYQNSFTINFEDLYDEARQAIGTQVNLHIPTI</sequence>
<comment type="caution">
    <text evidence="5">The sequence shown here is derived from an EMBL/GenBank/DDBJ whole genome shotgun (WGS) entry which is preliminary data.</text>
</comment>
<dbReference type="SUPFAM" id="SSF55874">
    <property type="entry name" value="ATPase domain of HSP90 chaperone/DNA topoisomerase II/histidine kinase"/>
    <property type="match status" value="1"/>
</dbReference>
<gene>
    <name evidence="5" type="ORF">K8352_12590</name>
</gene>
<dbReference type="SMART" id="SM00028">
    <property type="entry name" value="TPR"/>
    <property type="match status" value="7"/>
</dbReference>